<sequence length="402" mass="45488">MEPEAAKRAPSPSYCLPTTAKSEEEAAWEAILGTPLHNWMNAEFTESNRAILEYLMESDANCKRYNDDCYQKTEEVNATLDDQDKFDHVDVWPRSPTPSCFYFWYKGYQMSDTSPTPLRSKRFTEPCAYEYLSTSVLQFFSVRFGGNFLRGESMSVYGFLAIRDDIDYLRNYVFCRSQEDAHVIRPDSPYLPLISPVRGISSSAPVIVEYSIKVENNGKDSNDEEGEIIDGCFRYLPWNPYHNHKVKPRIYGPLGPVDMQFMYISYGVEATINVKVKWAAKGYNLKAVTAFTSGQRNPILLYDRPASSLVTSNDGSSAWVAVASSVVAVESGGELKLAFDVSVDDNPAREQHRHEHNRDVKQAVQTHEFSFTAQKCRSTKGAILMRGKLDLVAKITWSVVDD</sequence>
<dbReference type="OrthoDB" id="691194at2759"/>
<organism evidence="2 3">
    <name type="scientific">Dichanthelium oligosanthes</name>
    <dbReference type="NCBI Taxonomy" id="888268"/>
    <lineage>
        <taxon>Eukaryota</taxon>
        <taxon>Viridiplantae</taxon>
        <taxon>Streptophyta</taxon>
        <taxon>Embryophyta</taxon>
        <taxon>Tracheophyta</taxon>
        <taxon>Spermatophyta</taxon>
        <taxon>Magnoliopsida</taxon>
        <taxon>Liliopsida</taxon>
        <taxon>Poales</taxon>
        <taxon>Poaceae</taxon>
        <taxon>PACMAD clade</taxon>
        <taxon>Panicoideae</taxon>
        <taxon>Panicodae</taxon>
        <taxon>Paniceae</taxon>
        <taxon>Dichantheliinae</taxon>
        <taxon>Dichanthelium</taxon>
    </lineage>
</organism>
<evidence type="ECO:0000259" key="1">
    <source>
        <dbReference type="Pfam" id="PF20241"/>
    </source>
</evidence>
<proteinExistence type="predicted"/>
<reference evidence="2 3" key="1">
    <citation type="submission" date="2016-09" db="EMBL/GenBank/DDBJ databases">
        <title>The draft genome of Dichanthelium oligosanthes: A C3 panicoid grass species.</title>
        <authorList>
            <person name="Studer A.J."/>
            <person name="Schnable J.C."/>
            <person name="Brutnell T.P."/>
        </authorList>
    </citation>
    <scope>NUCLEOTIDE SEQUENCE [LARGE SCALE GENOMIC DNA]</scope>
    <source>
        <strain evidence="3">cv. Kellogg 1175</strain>
        <tissue evidence="2">Leaf</tissue>
    </source>
</reference>
<dbReference type="PANTHER" id="PTHR33065:SF145">
    <property type="entry name" value="OS05G0506400 PROTEIN"/>
    <property type="match status" value="1"/>
</dbReference>
<gene>
    <name evidence="2" type="ORF">BAE44_0020003</name>
</gene>
<accession>A0A1E5V1F8</accession>
<comment type="caution">
    <text evidence="2">The sequence shown here is derived from an EMBL/GenBank/DDBJ whole genome shotgun (WGS) entry which is preliminary data.</text>
</comment>
<dbReference type="AlphaFoldDB" id="A0A1E5V1F8"/>
<evidence type="ECO:0000313" key="3">
    <source>
        <dbReference type="Proteomes" id="UP000095767"/>
    </source>
</evidence>
<keyword evidence="3" id="KW-1185">Reference proteome</keyword>
<dbReference type="Proteomes" id="UP000095767">
    <property type="component" value="Unassembled WGS sequence"/>
</dbReference>
<dbReference type="Pfam" id="PF20241">
    <property type="entry name" value="DUF6598"/>
    <property type="match status" value="1"/>
</dbReference>
<name>A0A1E5V1F8_9POAL</name>
<dbReference type="EMBL" id="LWDX02054928">
    <property type="protein sequence ID" value="OEL18979.1"/>
    <property type="molecule type" value="Genomic_DNA"/>
</dbReference>
<evidence type="ECO:0000313" key="2">
    <source>
        <dbReference type="EMBL" id="OEL18979.1"/>
    </source>
</evidence>
<protein>
    <recommendedName>
        <fullName evidence="1">DUF6598 domain-containing protein</fullName>
    </recommendedName>
</protein>
<feature type="domain" description="DUF6598" evidence="1">
    <location>
        <begin position="137"/>
        <end position="359"/>
    </location>
</feature>
<dbReference type="InterPro" id="IPR046533">
    <property type="entry name" value="DUF6598"/>
</dbReference>
<dbReference type="PANTHER" id="PTHR33065">
    <property type="entry name" value="OS07G0486400 PROTEIN"/>
    <property type="match status" value="1"/>
</dbReference>